<proteinExistence type="predicted"/>
<keyword evidence="4" id="KW-0228">DNA excision</keyword>
<keyword evidence="5" id="KW-0378">Hydrolase</keyword>
<evidence type="ECO:0000256" key="3">
    <source>
        <dbReference type="ARBA" id="ARBA00022763"/>
    </source>
</evidence>
<keyword evidence="3" id="KW-0227">DNA damage</keyword>
<dbReference type="STRING" id="1314751.GCA_001591425_02977"/>
<evidence type="ECO:0000256" key="6">
    <source>
        <dbReference type="ARBA" id="ARBA00023204"/>
    </source>
</evidence>
<evidence type="ECO:0000313" key="7">
    <source>
        <dbReference type="EMBL" id="AST94122.1"/>
    </source>
</evidence>
<dbReference type="GO" id="GO:0016787">
    <property type="term" value="F:hydrolase activity"/>
    <property type="evidence" value="ECO:0007669"/>
    <property type="project" value="UniProtKB-KW"/>
</dbReference>
<keyword evidence="1" id="KW-0540">Nuclease</keyword>
<sequence>MTIVKLGYVAMSVTVANASPSKTMTFKQFQTLADREAAIEKLERIAIENLENCLRLLKHNVGNNIRFFRFSSKLIPLANHEELADWNYIQPLKSKLKEIGEFLKAHPIRVDFHPDHFVLLNSTKKDIMNQSIKTLAMHRALLKGMGIDPTHRCVLHVGGAYNDKEQALEQFIHNWSLLPQPLQEMIMLENDDTTFHIQDTLYLCEKLNIPLVFDYHHHIANHDNENWEEEWERIVSTWSHSPLPIKMHISSPKDDKMFRAHSDYIDPDMFMDFLNKIKGSVPEIDCMIEAKMKDHALFQLVKDIKKYPNVEMLDGASFSIV</sequence>
<dbReference type="InterPro" id="IPR004601">
    <property type="entry name" value="UvdE"/>
</dbReference>
<keyword evidence="8" id="KW-1185">Reference proteome</keyword>
<dbReference type="GO" id="GO:0006289">
    <property type="term" value="P:nucleotide-excision repair"/>
    <property type="evidence" value="ECO:0007669"/>
    <property type="project" value="InterPro"/>
</dbReference>
<dbReference type="GO" id="GO:0004519">
    <property type="term" value="F:endonuclease activity"/>
    <property type="evidence" value="ECO:0007669"/>
    <property type="project" value="UniProtKB-KW"/>
</dbReference>
<dbReference type="Pfam" id="PF03851">
    <property type="entry name" value="UvdE"/>
    <property type="match status" value="1"/>
</dbReference>
<gene>
    <name evidence="7" type="ORF">BC6307_24150</name>
</gene>
<reference evidence="7 8" key="1">
    <citation type="submission" date="2016-12" db="EMBL/GenBank/DDBJ databases">
        <title>The whole genome sequencing and assembly of Bacillus cohnii DSM 6307T strain.</title>
        <authorList>
            <person name="Lee Y.-J."/>
            <person name="Yi H."/>
            <person name="Bahn Y.-S."/>
            <person name="Kim J.F."/>
            <person name="Lee D.-W."/>
        </authorList>
    </citation>
    <scope>NUCLEOTIDE SEQUENCE [LARGE SCALE GENOMIC DNA]</scope>
    <source>
        <strain evidence="7 8">DSM 6307</strain>
    </source>
</reference>
<evidence type="ECO:0000256" key="4">
    <source>
        <dbReference type="ARBA" id="ARBA00022769"/>
    </source>
</evidence>
<dbReference type="Gene3D" id="3.20.20.150">
    <property type="entry name" value="Divalent-metal-dependent TIM barrel enzymes"/>
    <property type="match status" value="1"/>
</dbReference>
<dbReference type="PANTHER" id="PTHR31290:SF5">
    <property type="entry name" value="UV-DAMAGE ENDONUCLEASE"/>
    <property type="match status" value="1"/>
</dbReference>
<dbReference type="GO" id="GO:0009411">
    <property type="term" value="P:response to UV"/>
    <property type="evidence" value="ECO:0007669"/>
    <property type="project" value="InterPro"/>
</dbReference>
<dbReference type="SUPFAM" id="SSF51658">
    <property type="entry name" value="Xylose isomerase-like"/>
    <property type="match status" value="1"/>
</dbReference>
<dbReference type="NCBIfam" id="TIGR00629">
    <property type="entry name" value="uvde"/>
    <property type="match status" value="1"/>
</dbReference>
<dbReference type="Proteomes" id="UP000215224">
    <property type="component" value="Chromosome"/>
</dbReference>
<keyword evidence="6" id="KW-0234">DNA repair</keyword>
<dbReference type="KEGG" id="bcoh:BC6307_24150"/>
<dbReference type="PANTHER" id="PTHR31290">
    <property type="entry name" value="UV-DAMAGE ENDONUCLEASE"/>
    <property type="match status" value="1"/>
</dbReference>
<organism evidence="7 8">
    <name type="scientific">Sutcliffiella cohnii</name>
    <dbReference type="NCBI Taxonomy" id="33932"/>
    <lineage>
        <taxon>Bacteria</taxon>
        <taxon>Bacillati</taxon>
        <taxon>Bacillota</taxon>
        <taxon>Bacilli</taxon>
        <taxon>Bacillales</taxon>
        <taxon>Bacillaceae</taxon>
        <taxon>Sutcliffiella</taxon>
    </lineage>
</organism>
<dbReference type="EMBL" id="CP018866">
    <property type="protein sequence ID" value="AST94122.1"/>
    <property type="molecule type" value="Genomic_DNA"/>
</dbReference>
<name>A0A223KXE2_9BACI</name>
<protein>
    <submittedName>
        <fullName evidence="7">UV damage endonuclease UvsE</fullName>
    </submittedName>
</protein>
<dbReference type="InterPro" id="IPR036237">
    <property type="entry name" value="Xyl_isomerase-like_sf"/>
</dbReference>
<dbReference type="RefSeq" id="WP_066417756.1">
    <property type="nucleotide sequence ID" value="NZ_CP018866.1"/>
</dbReference>
<keyword evidence="2 7" id="KW-0255">Endonuclease</keyword>
<accession>A0A223KXE2</accession>
<evidence type="ECO:0000256" key="5">
    <source>
        <dbReference type="ARBA" id="ARBA00022801"/>
    </source>
</evidence>
<evidence type="ECO:0000256" key="2">
    <source>
        <dbReference type="ARBA" id="ARBA00022759"/>
    </source>
</evidence>
<dbReference type="AlphaFoldDB" id="A0A223KXE2"/>
<evidence type="ECO:0000313" key="8">
    <source>
        <dbReference type="Proteomes" id="UP000215224"/>
    </source>
</evidence>
<evidence type="ECO:0000256" key="1">
    <source>
        <dbReference type="ARBA" id="ARBA00022722"/>
    </source>
</evidence>